<dbReference type="InterPro" id="IPR027417">
    <property type="entry name" value="P-loop_NTPase"/>
</dbReference>
<protein>
    <recommendedName>
        <fullName evidence="1">AAA+ ATPase domain-containing protein</fullName>
    </recommendedName>
</protein>
<organism evidence="2 3">
    <name type="scientific">SAR324 cluster bacterium</name>
    <dbReference type="NCBI Taxonomy" id="2024889"/>
    <lineage>
        <taxon>Bacteria</taxon>
        <taxon>Deltaproteobacteria</taxon>
        <taxon>SAR324 cluster</taxon>
    </lineage>
</organism>
<dbReference type="AlphaFoldDB" id="A0A2A4TCS2"/>
<dbReference type="Gene3D" id="3.40.50.300">
    <property type="entry name" value="P-loop containing nucleotide triphosphate hydrolases"/>
    <property type="match status" value="1"/>
</dbReference>
<comment type="caution">
    <text evidence="2">The sequence shown here is derived from an EMBL/GenBank/DDBJ whole genome shotgun (WGS) entry which is preliminary data.</text>
</comment>
<dbReference type="Pfam" id="PF20030">
    <property type="entry name" value="bpMoxR"/>
    <property type="match status" value="1"/>
</dbReference>
<dbReference type="SUPFAM" id="SSF52540">
    <property type="entry name" value="P-loop containing nucleoside triphosphate hydrolases"/>
    <property type="match status" value="1"/>
</dbReference>
<evidence type="ECO:0000313" key="3">
    <source>
        <dbReference type="Proteomes" id="UP000218113"/>
    </source>
</evidence>
<dbReference type="PANTHER" id="PTHR32204">
    <property type="entry name" value="ATPASE RAVA"/>
    <property type="match status" value="1"/>
</dbReference>
<dbReference type="InterPro" id="IPR045427">
    <property type="entry name" value="MoxR"/>
</dbReference>
<dbReference type="InterPro" id="IPR050513">
    <property type="entry name" value="RavA_ATPases"/>
</dbReference>
<accession>A0A2A4TCS2</accession>
<evidence type="ECO:0000259" key="1">
    <source>
        <dbReference type="SMART" id="SM00382"/>
    </source>
</evidence>
<gene>
    <name evidence="2" type="ORF">COB67_00275</name>
</gene>
<reference evidence="3" key="1">
    <citation type="submission" date="2017-08" db="EMBL/GenBank/DDBJ databases">
        <title>A dynamic microbial community with high functional redundancy inhabits the cold, oxic subseafloor aquifer.</title>
        <authorList>
            <person name="Tully B.J."/>
            <person name="Wheat C.G."/>
            <person name="Glazer B.T."/>
            <person name="Huber J.A."/>
        </authorList>
    </citation>
    <scope>NUCLEOTIDE SEQUENCE [LARGE SCALE GENOMIC DNA]</scope>
</reference>
<dbReference type="CDD" id="cd00009">
    <property type="entry name" value="AAA"/>
    <property type="match status" value="1"/>
</dbReference>
<dbReference type="PANTHER" id="PTHR32204:SF0">
    <property type="entry name" value="ATPASE RAVA"/>
    <property type="match status" value="1"/>
</dbReference>
<evidence type="ECO:0000313" key="2">
    <source>
        <dbReference type="EMBL" id="PCI30925.1"/>
    </source>
</evidence>
<dbReference type="InterPro" id="IPR041538">
    <property type="entry name" value="RavA-like_AAA_lid"/>
</dbReference>
<feature type="domain" description="AAA+ ATPase" evidence="1">
    <location>
        <begin position="72"/>
        <end position="207"/>
    </location>
</feature>
<dbReference type="Pfam" id="PF17868">
    <property type="entry name" value="AAA_lid_8"/>
    <property type="match status" value="1"/>
</dbReference>
<dbReference type="SMART" id="SM00382">
    <property type="entry name" value="AAA"/>
    <property type="match status" value="1"/>
</dbReference>
<proteinExistence type="predicted"/>
<name>A0A2A4TCS2_9DELT</name>
<dbReference type="EMBL" id="NVSR01000001">
    <property type="protein sequence ID" value="PCI30925.1"/>
    <property type="molecule type" value="Genomic_DNA"/>
</dbReference>
<dbReference type="InterPro" id="IPR003593">
    <property type="entry name" value="AAA+_ATPase"/>
</dbReference>
<dbReference type="Proteomes" id="UP000218113">
    <property type="component" value="Unassembled WGS sequence"/>
</dbReference>
<sequence length="474" mass="55454">MIKEKNMSENTNNFTICPENQKEIETLLLTPEGRKKISLELKRKMEVVLADMEPKFLEREELIRLLFLAIFSRHHVFLIGLPGVGKTYLVEALRDVFQDSRYWSLLLDKETSRDQLFGKLAYEGTKTIFEEEDTVLGSEFIFLDEMFKASSELLNSLLQIMADRVYSVKGKHKAVPLNTLFGASNELPEGKLIAPFKDRLLIWFDVPRLQKDSSFKKLISRQFDSTRNFREKFWLEEIRLSTLISKHVIVSEEILDIYTLIKNNMDRACIQISDRKLLWIMDVLTTSAVLNGRDEVNVSDLFLLPNMTWHTEIEKKNSRKIVHEVLFGNENTINKAVIEVEANLNRKKANYNINFKRLFDYLEDFTGLTAEKRFNEIYNNIRNGRNGIQEIVNDSSTLVQLYEFSINIEKLVTENIMVPDYKCLVFSNKTVELIQQHKIVSSNILEEFDVFLNEVDSLSEYRSRRGERRMRKTA</sequence>